<evidence type="ECO:0000256" key="1">
    <source>
        <dbReference type="SAM" id="Phobius"/>
    </source>
</evidence>
<gene>
    <name evidence="2" type="ORF">J3U87_18420</name>
</gene>
<keyword evidence="1" id="KW-0472">Membrane</keyword>
<keyword evidence="1" id="KW-1133">Transmembrane helix</keyword>
<feature type="transmembrane region" description="Helical" evidence="1">
    <location>
        <begin position="12"/>
        <end position="35"/>
    </location>
</feature>
<protein>
    <submittedName>
        <fullName evidence="2">Uncharacterized protein</fullName>
    </submittedName>
</protein>
<organism evidence="2 3">
    <name type="scientific">Sulfidibacter corallicola</name>
    <dbReference type="NCBI Taxonomy" id="2818388"/>
    <lineage>
        <taxon>Bacteria</taxon>
        <taxon>Pseudomonadati</taxon>
        <taxon>Acidobacteriota</taxon>
        <taxon>Holophagae</taxon>
        <taxon>Acanthopleuribacterales</taxon>
        <taxon>Acanthopleuribacteraceae</taxon>
        <taxon>Sulfidibacter</taxon>
    </lineage>
</organism>
<dbReference type="PROSITE" id="PS00409">
    <property type="entry name" value="PROKAR_NTER_METHYL"/>
    <property type="match status" value="1"/>
</dbReference>
<dbReference type="AlphaFoldDB" id="A0A8A4TFP1"/>
<sequence>MSHRFGKGIGGYSLIELSVVLVVAITLGVLAAPLLTGPLRDREFGVFAAELTGQLLLARSHALHMREEVHFDFQSDREFRYRLLRRRPGGGWRALSLNTWPFGYGRTIHAALPAWPLPHPHTGSPIRHPISSTHGQRFFFGTEGSSSGSVVFSDGRDRVLCAVISGETGRFRVYLWNRSEGDWDVYY</sequence>
<keyword evidence="3" id="KW-1185">Reference proteome</keyword>
<accession>A0A8A4TFP1</accession>
<keyword evidence="1" id="KW-0812">Transmembrane</keyword>
<dbReference type="InterPro" id="IPR012902">
    <property type="entry name" value="N_methyl_site"/>
</dbReference>
<dbReference type="KEGG" id="scor:J3U87_18420"/>
<dbReference type="RefSeq" id="WP_237377240.1">
    <property type="nucleotide sequence ID" value="NZ_CP071793.1"/>
</dbReference>
<dbReference type="EMBL" id="CP071793">
    <property type="protein sequence ID" value="QTD47571.1"/>
    <property type="molecule type" value="Genomic_DNA"/>
</dbReference>
<proteinExistence type="predicted"/>
<name>A0A8A4TFP1_SULCO</name>
<reference evidence="2" key="1">
    <citation type="submission" date="2021-03" db="EMBL/GenBank/DDBJ databases">
        <title>Acanthopleuribacteraceae sp. M133.</title>
        <authorList>
            <person name="Wang G."/>
        </authorList>
    </citation>
    <scope>NUCLEOTIDE SEQUENCE</scope>
    <source>
        <strain evidence="2">M133</strain>
    </source>
</reference>
<dbReference type="Proteomes" id="UP000663929">
    <property type="component" value="Chromosome"/>
</dbReference>
<evidence type="ECO:0000313" key="3">
    <source>
        <dbReference type="Proteomes" id="UP000663929"/>
    </source>
</evidence>
<evidence type="ECO:0000313" key="2">
    <source>
        <dbReference type="EMBL" id="QTD47571.1"/>
    </source>
</evidence>